<comment type="caution">
    <text evidence="2">The sequence shown here is derived from an EMBL/GenBank/DDBJ whole genome shotgun (WGS) entry which is preliminary data.</text>
</comment>
<reference evidence="2" key="1">
    <citation type="submission" date="2023-03" db="EMBL/GenBank/DDBJ databases">
        <title>Electrophorus voltai genome.</title>
        <authorList>
            <person name="Bian C."/>
        </authorList>
    </citation>
    <scope>NUCLEOTIDE SEQUENCE</scope>
    <source>
        <strain evidence="2">CB-2022</strain>
        <tissue evidence="2">Muscle</tissue>
    </source>
</reference>
<evidence type="ECO:0000256" key="1">
    <source>
        <dbReference type="SAM" id="MobiDB-lite"/>
    </source>
</evidence>
<proteinExistence type="predicted"/>
<keyword evidence="3" id="KW-1185">Reference proteome</keyword>
<dbReference type="Proteomes" id="UP001239994">
    <property type="component" value="Unassembled WGS sequence"/>
</dbReference>
<dbReference type="AlphaFoldDB" id="A0AAD8ZEI0"/>
<organism evidence="2 3">
    <name type="scientific">Electrophorus voltai</name>
    <dbReference type="NCBI Taxonomy" id="2609070"/>
    <lineage>
        <taxon>Eukaryota</taxon>
        <taxon>Metazoa</taxon>
        <taxon>Chordata</taxon>
        <taxon>Craniata</taxon>
        <taxon>Vertebrata</taxon>
        <taxon>Euteleostomi</taxon>
        <taxon>Actinopterygii</taxon>
        <taxon>Neopterygii</taxon>
        <taxon>Teleostei</taxon>
        <taxon>Ostariophysi</taxon>
        <taxon>Gymnotiformes</taxon>
        <taxon>Gymnotoidei</taxon>
        <taxon>Gymnotidae</taxon>
        <taxon>Electrophorus</taxon>
    </lineage>
</organism>
<evidence type="ECO:0000313" key="3">
    <source>
        <dbReference type="Proteomes" id="UP001239994"/>
    </source>
</evidence>
<feature type="compositionally biased region" description="Pro residues" evidence="1">
    <location>
        <begin position="23"/>
        <end position="33"/>
    </location>
</feature>
<name>A0AAD8ZEI0_9TELE</name>
<feature type="region of interest" description="Disordered" evidence="1">
    <location>
        <begin position="15"/>
        <end position="44"/>
    </location>
</feature>
<evidence type="ECO:0000313" key="2">
    <source>
        <dbReference type="EMBL" id="KAK1797004.1"/>
    </source>
</evidence>
<protein>
    <submittedName>
        <fullName evidence="2">Uncharacterized protein</fullName>
    </submittedName>
</protein>
<sequence>RSYENLARIRTARQVSPDCNCPPDRPNTIPPTSPHRVDSEGGSPRCSFPQEVILSWYSPVQEVGAGFRRLRVATTPSPKVGSLR</sequence>
<gene>
    <name evidence="2" type="ORF">P4O66_008399</name>
</gene>
<feature type="non-terminal residue" evidence="2">
    <location>
        <position position="84"/>
    </location>
</feature>
<dbReference type="EMBL" id="JAROKS010000014">
    <property type="protein sequence ID" value="KAK1797004.1"/>
    <property type="molecule type" value="Genomic_DNA"/>
</dbReference>
<accession>A0AAD8ZEI0</accession>